<dbReference type="InterPro" id="IPR002159">
    <property type="entry name" value="CD36_fam"/>
</dbReference>
<dbReference type="EMBL" id="CACVKT020009053">
    <property type="protein sequence ID" value="CAC5419755.1"/>
    <property type="molecule type" value="Genomic_DNA"/>
</dbReference>
<evidence type="ECO:0000256" key="2">
    <source>
        <dbReference type="ARBA" id="ARBA00010532"/>
    </source>
</evidence>
<evidence type="ECO:0000256" key="7">
    <source>
        <dbReference type="SAM" id="Phobius"/>
    </source>
</evidence>
<keyword evidence="9" id="KW-1185">Reference proteome</keyword>
<dbReference type="GO" id="GO:0016020">
    <property type="term" value="C:membrane"/>
    <property type="evidence" value="ECO:0007669"/>
    <property type="project" value="UniProtKB-SubCell"/>
</dbReference>
<dbReference type="PRINTS" id="PR01609">
    <property type="entry name" value="CD36FAMILY"/>
</dbReference>
<proteinExistence type="inferred from homology"/>
<dbReference type="PANTHER" id="PTHR11923">
    <property type="entry name" value="SCAVENGER RECEPTOR CLASS B TYPE-1 SR-B1"/>
    <property type="match status" value="1"/>
</dbReference>
<dbReference type="GO" id="GO:0005044">
    <property type="term" value="F:scavenger receptor activity"/>
    <property type="evidence" value="ECO:0007669"/>
    <property type="project" value="TreeGrafter"/>
</dbReference>
<evidence type="ECO:0000313" key="8">
    <source>
        <dbReference type="EMBL" id="CAC5419755.1"/>
    </source>
</evidence>
<evidence type="ECO:0000256" key="3">
    <source>
        <dbReference type="ARBA" id="ARBA00022692"/>
    </source>
</evidence>
<organism evidence="8 9">
    <name type="scientific">Mytilus coruscus</name>
    <name type="common">Sea mussel</name>
    <dbReference type="NCBI Taxonomy" id="42192"/>
    <lineage>
        <taxon>Eukaryota</taxon>
        <taxon>Metazoa</taxon>
        <taxon>Spiralia</taxon>
        <taxon>Lophotrochozoa</taxon>
        <taxon>Mollusca</taxon>
        <taxon>Bivalvia</taxon>
        <taxon>Autobranchia</taxon>
        <taxon>Pteriomorphia</taxon>
        <taxon>Mytilida</taxon>
        <taxon>Mytiloidea</taxon>
        <taxon>Mytilidae</taxon>
        <taxon>Mytilinae</taxon>
        <taxon>Mytilus</taxon>
    </lineage>
</organism>
<keyword evidence="4 7" id="KW-1133">Transmembrane helix</keyword>
<keyword evidence="6" id="KW-0325">Glycoprotein</keyword>
<dbReference type="Pfam" id="PF01130">
    <property type="entry name" value="CD36"/>
    <property type="match status" value="2"/>
</dbReference>
<feature type="transmembrane region" description="Helical" evidence="7">
    <location>
        <begin position="707"/>
        <end position="729"/>
    </location>
</feature>
<dbReference type="GO" id="GO:0005737">
    <property type="term" value="C:cytoplasm"/>
    <property type="evidence" value="ECO:0007669"/>
    <property type="project" value="TreeGrafter"/>
</dbReference>
<evidence type="ECO:0000313" key="9">
    <source>
        <dbReference type="Proteomes" id="UP000507470"/>
    </source>
</evidence>
<evidence type="ECO:0000256" key="5">
    <source>
        <dbReference type="ARBA" id="ARBA00023136"/>
    </source>
</evidence>
<comment type="similarity">
    <text evidence="2">Belongs to the CD36 family.</text>
</comment>
<accession>A0A6J8EJM4</accession>
<evidence type="ECO:0000256" key="6">
    <source>
        <dbReference type="ARBA" id="ARBA00023180"/>
    </source>
</evidence>
<gene>
    <name evidence="8" type="ORF">MCOR_52058</name>
</gene>
<keyword evidence="5 7" id="KW-0472">Membrane</keyword>
<dbReference type="PANTHER" id="PTHR11923:SF12">
    <property type="entry name" value="PLATELET GLYCOPROTEIN 4"/>
    <property type="match status" value="1"/>
</dbReference>
<evidence type="ECO:0000256" key="4">
    <source>
        <dbReference type="ARBA" id="ARBA00022989"/>
    </source>
</evidence>
<reference evidence="8 9" key="1">
    <citation type="submission" date="2020-06" db="EMBL/GenBank/DDBJ databases">
        <authorList>
            <person name="Li R."/>
            <person name="Bekaert M."/>
        </authorList>
    </citation>
    <scope>NUCLEOTIDE SEQUENCE [LARGE SCALE GENOMIC DNA]</scope>
    <source>
        <strain evidence="9">wild</strain>
    </source>
</reference>
<dbReference type="OrthoDB" id="18585at2759"/>
<protein>
    <submittedName>
        <fullName evidence="8">SCARB2</fullName>
    </submittedName>
</protein>
<comment type="subcellular location">
    <subcellularLocation>
        <location evidence="1">Membrane</location>
    </subcellularLocation>
</comment>
<keyword evidence="3 7" id="KW-0812">Transmembrane</keyword>
<sequence length="768" mass="85990">MMEKKKLCKCCTAGWLLCVIGGISIPVVSYFIKKQVEKTVIIKKGGVLYDLWKETPIPIYMQFYMFNVTNVYEILNGGKPYVTQKGPYTYIEKREKFNITFHPNGTVSYRQKRIFIFDRSKSVGDDTDIFVTANPLYWTVLAAIKYEYLDINKILEWVLKVGGEGPFFEKSVRELVWGYKDKMLEAGNIIAPKWFYTDFVGYFMNKNNTDDGVYTIFTGEKDITMLGMIDRYNGSSYLNFWSTKSANMVNGTDGTLGPPYLSEDRTLYLFASDICRSVSGEWTSNVKVKDISLRRYTAGFMYLANATINPENIGFCTPESNCMDTGLVNISTCQLSKYPDNIGFCTPESNCMDTGLVNISTCQLSKYPDNIGFCTPESNCIDTGLVNITTCQLSKYPDNIGFCTPESICMDTGLVNISTCQLSKYPDNIGFCTPESNCMDTGLVNISTCQLSKYPDNIGFCTPESNCMDTGLVNISTCQLSKYPDNIGFCTPESNCMDTGLVNISTCQLSKYPDNIGFCTPESNCMDTGLVNISTCQLSKYPDNIGFCTPESNCMDTGLVNISTCQLSKYTDNIGFCTPESNCMDTGLVNISICQLVDYFHIPAVVSMPHFYMASDRIKHSIGGLSPSAEEHQTFVDLEHNTGLVLSVAKRLQINLYIQPVDGIPETSKLLPSVLPVFWLNETAVVNDKYANQLKRMLFIPKLVVEVVQITMLCGGALLLLISVFYGVYKLRENQMFRNGQCNVIFMKPGDKRLSSLTETDDRRHLVS</sequence>
<dbReference type="Proteomes" id="UP000507470">
    <property type="component" value="Unassembled WGS sequence"/>
</dbReference>
<evidence type="ECO:0000256" key="1">
    <source>
        <dbReference type="ARBA" id="ARBA00004370"/>
    </source>
</evidence>
<name>A0A6J8EJM4_MYTCO</name>
<dbReference type="AlphaFoldDB" id="A0A6J8EJM4"/>